<proteinExistence type="predicted"/>
<feature type="compositionally biased region" description="Low complexity" evidence="3">
    <location>
        <begin position="344"/>
        <end position="366"/>
    </location>
</feature>
<feature type="compositionally biased region" description="Pro residues" evidence="3">
    <location>
        <begin position="329"/>
        <end position="343"/>
    </location>
</feature>
<gene>
    <name evidence="6" type="ORF">C7M84_007102</name>
</gene>
<sequence>MKECGIPLLPDFHIPVSVFFLFYLYSPSYFFTTLPFSLFSLQSTQKRLTKTASFFIAFSFAFFLLIAYLIPLRIALFNLSLLAGTLRTLQRHACDGTALTLQCPVNTTIDVLYAKYGRPRQEAEQLDLCPPLPHHARPAPKRHCEYSSTVDYNTLQRVVGECHHKNQCRIQVSPETFSDHDPCPEIRKYIEVAYKCRPERFINKIVCEGGELTLKCGKNSRLAIYSVLFGRSKEGSYMCPQPAGVPEEDCQASFATEMVMSQCHGKRQCELHANSSMYGKPCSPESRMYMKTVYTCVPRKILKEPYQGELEPDEQPEEIPEESSMMSPPAMPPVRRPDPPPPQSSTSYPHETKTTTVFYNPTVTTKLPEKKGDNGVRDYPQDGVPRSQPDLINCTVTILSGSKNREIGFLTEWMRAVAFIKKNFEKFILYLMVGLCVGLLLFLFVVVGRLLLERHLAKREAKNVNDPLTSVFATDIDDIDGDLDRSAPHGSYLCFSPSAQEPQHDVVRYTTIRSGIRQQDSDTNPRSLSRTNNNQLFYS</sequence>
<evidence type="ECO:0000259" key="5">
    <source>
        <dbReference type="PROSITE" id="PS50228"/>
    </source>
</evidence>
<dbReference type="GO" id="GO:0030246">
    <property type="term" value="F:carbohydrate binding"/>
    <property type="evidence" value="ECO:0007669"/>
    <property type="project" value="UniProtKB-KW"/>
</dbReference>
<evidence type="ECO:0000256" key="2">
    <source>
        <dbReference type="ARBA" id="ARBA00022737"/>
    </source>
</evidence>
<keyword evidence="4" id="KW-1133">Transmembrane helix</keyword>
<evidence type="ECO:0000256" key="1">
    <source>
        <dbReference type="ARBA" id="ARBA00022734"/>
    </source>
</evidence>
<name>A0A423TD15_PENVA</name>
<dbReference type="Gene3D" id="2.60.120.740">
    <property type="match status" value="2"/>
</dbReference>
<evidence type="ECO:0000313" key="7">
    <source>
        <dbReference type="Proteomes" id="UP000283509"/>
    </source>
</evidence>
<feature type="transmembrane region" description="Helical" evidence="4">
    <location>
        <begin position="51"/>
        <end position="70"/>
    </location>
</feature>
<dbReference type="FunFam" id="2.60.120.740:FF:000003">
    <property type="entry name" value="Protein eva-1 homolog C"/>
    <property type="match status" value="1"/>
</dbReference>
<feature type="transmembrane region" description="Helical" evidence="4">
    <location>
        <begin position="12"/>
        <end position="39"/>
    </location>
</feature>
<feature type="region of interest" description="Disordered" evidence="3">
    <location>
        <begin position="517"/>
        <end position="539"/>
    </location>
</feature>
<keyword evidence="4" id="KW-0812">Transmembrane</keyword>
<feature type="transmembrane region" description="Helical" evidence="4">
    <location>
        <begin position="427"/>
        <end position="452"/>
    </location>
</feature>
<reference evidence="6 7" key="1">
    <citation type="submission" date="2018-04" db="EMBL/GenBank/DDBJ databases">
        <authorList>
            <person name="Zhang X."/>
            <person name="Yuan J."/>
            <person name="Li F."/>
            <person name="Xiang J."/>
        </authorList>
    </citation>
    <scope>NUCLEOTIDE SEQUENCE [LARGE SCALE GENOMIC DNA]</scope>
    <source>
        <tissue evidence="6">Muscle</tissue>
    </source>
</reference>
<dbReference type="CDD" id="cd22829">
    <property type="entry name" value="Gal_Rha_Lectin_EVA1_EVA1C_rpt2"/>
    <property type="match status" value="1"/>
</dbReference>
<feature type="domain" description="SUEL-type lectin" evidence="5">
    <location>
        <begin position="93"/>
        <end position="197"/>
    </location>
</feature>
<keyword evidence="2" id="KW-0677">Repeat</keyword>
<dbReference type="PROSITE" id="PS50228">
    <property type="entry name" value="SUEL_LECTIN"/>
    <property type="match status" value="2"/>
</dbReference>
<dbReference type="Pfam" id="PF02140">
    <property type="entry name" value="SUEL_Lectin"/>
    <property type="match status" value="2"/>
</dbReference>
<dbReference type="OrthoDB" id="5970528at2759"/>
<protein>
    <recommendedName>
        <fullName evidence="5">SUEL-type lectin domain-containing protein</fullName>
    </recommendedName>
</protein>
<keyword evidence="4" id="KW-0472">Membrane</keyword>
<evidence type="ECO:0000256" key="3">
    <source>
        <dbReference type="SAM" id="MobiDB-lite"/>
    </source>
</evidence>
<organism evidence="6 7">
    <name type="scientific">Penaeus vannamei</name>
    <name type="common">Whiteleg shrimp</name>
    <name type="synonym">Litopenaeus vannamei</name>
    <dbReference type="NCBI Taxonomy" id="6689"/>
    <lineage>
        <taxon>Eukaryota</taxon>
        <taxon>Metazoa</taxon>
        <taxon>Ecdysozoa</taxon>
        <taxon>Arthropoda</taxon>
        <taxon>Crustacea</taxon>
        <taxon>Multicrustacea</taxon>
        <taxon>Malacostraca</taxon>
        <taxon>Eumalacostraca</taxon>
        <taxon>Eucarida</taxon>
        <taxon>Decapoda</taxon>
        <taxon>Dendrobranchiata</taxon>
        <taxon>Penaeoidea</taxon>
        <taxon>Penaeidae</taxon>
        <taxon>Penaeus</taxon>
    </lineage>
</organism>
<dbReference type="Proteomes" id="UP000283509">
    <property type="component" value="Unassembled WGS sequence"/>
</dbReference>
<dbReference type="InterPro" id="IPR043159">
    <property type="entry name" value="Lectin_gal-bd_sf"/>
</dbReference>
<feature type="domain" description="SUEL-type lectin" evidence="5">
    <location>
        <begin position="206"/>
        <end position="297"/>
    </location>
</feature>
<dbReference type="AlphaFoldDB" id="A0A423TD15"/>
<evidence type="ECO:0000256" key="4">
    <source>
        <dbReference type="SAM" id="Phobius"/>
    </source>
</evidence>
<feature type="region of interest" description="Disordered" evidence="3">
    <location>
        <begin position="305"/>
        <end position="384"/>
    </location>
</feature>
<dbReference type="EMBL" id="QCYY01001904">
    <property type="protein sequence ID" value="ROT74394.1"/>
    <property type="molecule type" value="Genomic_DNA"/>
</dbReference>
<accession>A0A423TD15</accession>
<keyword evidence="7" id="KW-1185">Reference proteome</keyword>
<feature type="compositionally biased region" description="Basic and acidic residues" evidence="3">
    <location>
        <begin position="367"/>
        <end position="380"/>
    </location>
</feature>
<reference evidence="6 7" key="2">
    <citation type="submission" date="2019-01" db="EMBL/GenBank/DDBJ databases">
        <title>The decoding of complex shrimp genome reveals the adaptation for benthos swimmer, frequently molting mechanism and breeding impact on genome.</title>
        <authorList>
            <person name="Sun Y."/>
            <person name="Gao Y."/>
            <person name="Yu Y."/>
        </authorList>
    </citation>
    <scope>NUCLEOTIDE SEQUENCE [LARGE SCALE GENOMIC DNA]</scope>
    <source>
        <tissue evidence="6">Muscle</tissue>
    </source>
</reference>
<dbReference type="CDD" id="cd22828">
    <property type="entry name" value="Gal_Rha_Lectin_EVA1_EVA1C_rpt1"/>
    <property type="match status" value="1"/>
</dbReference>
<dbReference type="PANTHER" id="PTHR46780">
    <property type="entry name" value="PROTEIN EVA-1"/>
    <property type="match status" value="1"/>
</dbReference>
<dbReference type="InterPro" id="IPR000922">
    <property type="entry name" value="Lectin_gal-bd_dom"/>
</dbReference>
<feature type="compositionally biased region" description="Acidic residues" evidence="3">
    <location>
        <begin position="310"/>
        <end position="321"/>
    </location>
</feature>
<comment type="caution">
    <text evidence="6">The sequence shown here is derived from an EMBL/GenBank/DDBJ whole genome shotgun (WGS) entry which is preliminary data.</text>
</comment>
<keyword evidence="1" id="KW-0430">Lectin</keyword>
<evidence type="ECO:0000313" key="6">
    <source>
        <dbReference type="EMBL" id="ROT74394.1"/>
    </source>
</evidence>